<dbReference type="SUPFAM" id="SSF52540">
    <property type="entry name" value="P-loop containing nucleoside triphosphate hydrolases"/>
    <property type="match status" value="1"/>
</dbReference>
<evidence type="ECO:0000256" key="3">
    <source>
        <dbReference type="ARBA" id="ARBA00022563"/>
    </source>
</evidence>
<sequence length="229" mass="24118">MATVRALKHHGGCPKAELGSENLSALEAGLPNLLQHVANITEVYGLPCVVAVNRFPTDTEAELELVENRCRALGVNVALSEVWAKGGEGGVALAEEVIRLCDAPNHFTFSYELDASIEDKLAAIVTKVYHGDGVVLTPTAQKQAAELTELGFGSLPICMAKTQYSFSDNAALLGAPRGFTITVRNIKVSAGAGFLVALTGDIMTMPGLPKVPAAEKVDVDENGRISGLF</sequence>
<name>A0A174DSK4_FLAPL</name>
<dbReference type="InterPro" id="IPR027417">
    <property type="entry name" value="P-loop_NTPase"/>
</dbReference>
<gene>
    <name evidence="7" type="primary">fhs</name>
    <name evidence="7" type="ORF">ERS852411_01281</name>
</gene>
<evidence type="ECO:0000256" key="2">
    <source>
        <dbReference type="ARBA" id="ARBA00012295"/>
    </source>
</evidence>
<evidence type="ECO:0000313" key="7">
    <source>
        <dbReference type="EMBL" id="CUO28453.1"/>
    </source>
</evidence>
<evidence type="ECO:0000313" key="8">
    <source>
        <dbReference type="Proteomes" id="UP000095746"/>
    </source>
</evidence>
<reference evidence="7 8" key="1">
    <citation type="submission" date="2015-09" db="EMBL/GenBank/DDBJ databases">
        <authorList>
            <consortium name="Pathogen Informatics"/>
        </authorList>
    </citation>
    <scope>NUCLEOTIDE SEQUENCE [LARGE SCALE GENOMIC DNA]</scope>
    <source>
        <strain evidence="7 8">2789STDY5608854</strain>
    </source>
</reference>
<evidence type="ECO:0000256" key="1">
    <source>
        <dbReference type="ARBA" id="ARBA00004777"/>
    </source>
</evidence>
<dbReference type="Proteomes" id="UP000095746">
    <property type="component" value="Unassembled WGS sequence"/>
</dbReference>
<dbReference type="EC" id="6.3.4.3" evidence="2"/>
<keyword evidence="6" id="KW-0067">ATP-binding</keyword>
<proteinExistence type="predicted"/>
<keyword evidence="4 7" id="KW-0436">Ligase</keyword>
<organism evidence="7 8">
    <name type="scientific">Flavonifractor plautii</name>
    <name type="common">Fusobacterium plautii</name>
    <dbReference type="NCBI Taxonomy" id="292800"/>
    <lineage>
        <taxon>Bacteria</taxon>
        <taxon>Bacillati</taxon>
        <taxon>Bacillota</taxon>
        <taxon>Clostridia</taxon>
        <taxon>Eubacteriales</taxon>
        <taxon>Oscillospiraceae</taxon>
        <taxon>Flavonifractor</taxon>
    </lineage>
</organism>
<dbReference type="Gene3D" id="3.10.410.10">
    <property type="entry name" value="Formyltetrahydrofolate synthetase, domain 3"/>
    <property type="match status" value="1"/>
</dbReference>
<keyword evidence="3" id="KW-0554">One-carbon metabolism</keyword>
<dbReference type="Pfam" id="PF01268">
    <property type="entry name" value="FTHFS"/>
    <property type="match status" value="1"/>
</dbReference>
<accession>A0A174DSK4</accession>
<dbReference type="InterPro" id="IPR000559">
    <property type="entry name" value="Formate_THF_ligase"/>
</dbReference>
<keyword evidence="5" id="KW-0547">Nucleotide-binding</keyword>
<dbReference type="GO" id="GO:0006730">
    <property type="term" value="P:one-carbon metabolic process"/>
    <property type="evidence" value="ECO:0007669"/>
    <property type="project" value="UniProtKB-KW"/>
</dbReference>
<evidence type="ECO:0000256" key="5">
    <source>
        <dbReference type="ARBA" id="ARBA00022741"/>
    </source>
</evidence>
<dbReference type="EMBL" id="CYZT01000067">
    <property type="protein sequence ID" value="CUO28453.1"/>
    <property type="molecule type" value="Genomic_DNA"/>
</dbReference>
<comment type="pathway">
    <text evidence="1">One-carbon metabolism; tetrahydrofolate interconversion.</text>
</comment>
<dbReference type="AlphaFoldDB" id="A0A174DSK4"/>
<protein>
    <recommendedName>
        <fullName evidence="2">formate--tetrahydrofolate ligase</fullName>
        <ecNumber evidence="2">6.3.4.3</ecNumber>
    </recommendedName>
</protein>
<dbReference type="Gene3D" id="3.40.50.300">
    <property type="entry name" value="P-loop containing nucleotide triphosphate hydrolases"/>
    <property type="match status" value="1"/>
</dbReference>
<dbReference type="FunFam" id="3.10.410.10:FF:000001">
    <property type="entry name" value="Putative formate--tetrahydrofolate ligase"/>
    <property type="match status" value="1"/>
</dbReference>
<dbReference type="GO" id="GO:0004329">
    <property type="term" value="F:formate-tetrahydrofolate ligase activity"/>
    <property type="evidence" value="ECO:0007669"/>
    <property type="project" value="UniProtKB-EC"/>
</dbReference>
<dbReference type="GO" id="GO:0005524">
    <property type="term" value="F:ATP binding"/>
    <property type="evidence" value="ECO:0007669"/>
    <property type="project" value="UniProtKB-KW"/>
</dbReference>
<evidence type="ECO:0000256" key="6">
    <source>
        <dbReference type="ARBA" id="ARBA00022840"/>
    </source>
</evidence>
<evidence type="ECO:0000256" key="4">
    <source>
        <dbReference type="ARBA" id="ARBA00022598"/>
    </source>
</evidence>